<protein>
    <submittedName>
        <fullName evidence="2">Uncharacterized protein</fullName>
    </submittedName>
</protein>
<dbReference type="EMBL" id="GBXM01060952">
    <property type="protein sequence ID" value="JAH47625.1"/>
    <property type="molecule type" value="Transcribed_RNA"/>
</dbReference>
<sequence length="30" mass="3495">MTNAFMSQFYFPAFSGFGIEAFFLFCKTPF</sequence>
<feature type="transmembrane region" description="Helical" evidence="1">
    <location>
        <begin position="6"/>
        <end position="26"/>
    </location>
</feature>
<dbReference type="AlphaFoldDB" id="A0A0E9T3Q3"/>
<reference evidence="2" key="2">
    <citation type="journal article" date="2015" name="Fish Shellfish Immunol.">
        <title>Early steps in the European eel (Anguilla anguilla)-Vibrio vulnificus interaction in the gills: Role of the RtxA13 toxin.</title>
        <authorList>
            <person name="Callol A."/>
            <person name="Pajuelo D."/>
            <person name="Ebbesson L."/>
            <person name="Teles M."/>
            <person name="MacKenzie S."/>
            <person name="Amaro C."/>
        </authorList>
    </citation>
    <scope>NUCLEOTIDE SEQUENCE</scope>
</reference>
<keyword evidence="1" id="KW-1133">Transmembrane helix</keyword>
<evidence type="ECO:0000313" key="2">
    <source>
        <dbReference type="EMBL" id="JAH47625.1"/>
    </source>
</evidence>
<name>A0A0E9T3Q3_ANGAN</name>
<evidence type="ECO:0000256" key="1">
    <source>
        <dbReference type="SAM" id="Phobius"/>
    </source>
</evidence>
<keyword evidence="1" id="KW-0472">Membrane</keyword>
<keyword evidence="1" id="KW-0812">Transmembrane</keyword>
<reference evidence="2" key="1">
    <citation type="submission" date="2014-11" db="EMBL/GenBank/DDBJ databases">
        <authorList>
            <person name="Amaro Gonzalez C."/>
        </authorList>
    </citation>
    <scope>NUCLEOTIDE SEQUENCE</scope>
</reference>
<accession>A0A0E9T3Q3</accession>
<organism evidence="2">
    <name type="scientific">Anguilla anguilla</name>
    <name type="common">European freshwater eel</name>
    <name type="synonym">Muraena anguilla</name>
    <dbReference type="NCBI Taxonomy" id="7936"/>
    <lineage>
        <taxon>Eukaryota</taxon>
        <taxon>Metazoa</taxon>
        <taxon>Chordata</taxon>
        <taxon>Craniata</taxon>
        <taxon>Vertebrata</taxon>
        <taxon>Euteleostomi</taxon>
        <taxon>Actinopterygii</taxon>
        <taxon>Neopterygii</taxon>
        <taxon>Teleostei</taxon>
        <taxon>Anguilliformes</taxon>
        <taxon>Anguillidae</taxon>
        <taxon>Anguilla</taxon>
    </lineage>
</organism>
<proteinExistence type="predicted"/>